<keyword evidence="6 11" id="KW-0418">Kinase</keyword>
<evidence type="ECO:0000256" key="2">
    <source>
        <dbReference type="ARBA" id="ARBA00012438"/>
    </source>
</evidence>
<feature type="domain" description="Histidine kinase" evidence="10">
    <location>
        <begin position="230"/>
        <end position="426"/>
    </location>
</feature>
<accession>A0A9C9EMC1</accession>
<evidence type="ECO:0000256" key="7">
    <source>
        <dbReference type="ARBA" id="ARBA00022840"/>
    </source>
</evidence>
<dbReference type="PANTHER" id="PTHR43065:SF10">
    <property type="entry name" value="PEROXIDE STRESS-ACTIVATED HISTIDINE KINASE MAK3"/>
    <property type="match status" value="1"/>
</dbReference>
<dbReference type="GO" id="GO:0000155">
    <property type="term" value="F:phosphorelay sensor kinase activity"/>
    <property type="evidence" value="ECO:0007669"/>
    <property type="project" value="InterPro"/>
</dbReference>
<dbReference type="InterPro" id="IPR036097">
    <property type="entry name" value="HisK_dim/P_sf"/>
</dbReference>
<dbReference type="AlphaFoldDB" id="A0A9C9EMC1"/>
<reference evidence="11" key="1">
    <citation type="journal article" date="2020" name="mSystems">
        <title>Genome- and Community-Level Interaction Insights into Carbon Utilization and Element Cycling Functions of Hydrothermarchaeota in Hydrothermal Sediment.</title>
        <authorList>
            <person name="Zhou Z."/>
            <person name="Liu Y."/>
            <person name="Xu W."/>
            <person name="Pan J."/>
            <person name="Luo Z.H."/>
            <person name="Li M."/>
        </authorList>
    </citation>
    <scope>NUCLEOTIDE SEQUENCE</scope>
    <source>
        <strain evidence="11">HyVt-388</strain>
    </source>
</reference>
<evidence type="ECO:0000313" key="11">
    <source>
        <dbReference type="EMBL" id="HEC78768.1"/>
    </source>
</evidence>
<evidence type="ECO:0000256" key="3">
    <source>
        <dbReference type="ARBA" id="ARBA00022553"/>
    </source>
</evidence>
<dbReference type="InterPro" id="IPR003661">
    <property type="entry name" value="HisK_dim/P_dom"/>
</dbReference>
<organism evidence="11 12">
    <name type="scientific">candidate division WOR-3 bacterium</name>
    <dbReference type="NCBI Taxonomy" id="2052148"/>
    <lineage>
        <taxon>Bacteria</taxon>
        <taxon>Bacteria division WOR-3</taxon>
    </lineage>
</organism>
<comment type="caution">
    <text evidence="11">The sequence shown here is derived from an EMBL/GenBank/DDBJ whole genome shotgun (WGS) entry which is preliminary data.</text>
</comment>
<dbReference type="SUPFAM" id="SSF47384">
    <property type="entry name" value="Homodimeric domain of signal transducing histidine kinase"/>
    <property type="match status" value="1"/>
</dbReference>
<keyword evidence="7" id="KW-0067">ATP-binding</keyword>
<dbReference type="SUPFAM" id="SSF55874">
    <property type="entry name" value="ATPase domain of HSP90 chaperone/DNA topoisomerase II/histidine kinase"/>
    <property type="match status" value="1"/>
</dbReference>
<dbReference type="Pfam" id="PF00512">
    <property type="entry name" value="HisKA"/>
    <property type="match status" value="1"/>
</dbReference>
<dbReference type="SMART" id="SM00388">
    <property type="entry name" value="HisKA"/>
    <property type="match status" value="1"/>
</dbReference>
<keyword evidence="9" id="KW-0812">Transmembrane</keyword>
<sequence>MKSSYPKNISIISIVFISLILFLAIVNFYISIQFRNEFIIFEHNRITRIAGLCSYYLRTYEGKELNSLLRNLGNSFELRDLIITDTLGMVIYDSRRLPLDFTTTNERVDFTVEFKRLPGPAEVLHQKDAFLYHNEAPPFYFYTTFLSPYTAAFDRLFKWHIFYITLSLLFIGFLGIFLIRNLFLPMRYVANLAKELGVEMQREDFVSRTFNEMFKKMKSKEETLIEFSAYIAHEFRNSIGAITGLARLIEKGKRPASDIIDECRTMEELINRLLEYSRPLKPDFSRIDMKQLIDDALKRTSIPERIAVEKEIMVDIPDFRGDYELLLMAVANLLKNCVESITGKGRIEINAGVEDEVVVLSVADNGVGIEKEELDKIFNPFYSRKEEGMGLGLAYVKKIVELHSGRISVKSKKGEGTTFTLVFPLR</sequence>
<dbReference type="PANTHER" id="PTHR43065">
    <property type="entry name" value="SENSOR HISTIDINE KINASE"/>
    <property type="match status" value="1"/>
</dbReference>
<proteinExistence type="predicted"/>
<dbReference type="EMBL" id="DRIG01000068">
    <property type="protein sequence ID" value="HEC78768.1"/>
    <property type="molecule type" value="Genomic_DNA"/>
</dbReference>
<feature type="transmembrane region" description="Helical" evidence="9">
    <location>
        <begin position="161"/>
        <end position="179"/>
    </location>
</feature>
<gene>
    <name evidence="11" type="ORF">ENI34_06460</name>
</gene>
<dbReference type="InterPro" id="IPR005467">
    <property type="entry name" value="His_kinase_dom"/>
</dbReference>
<evidence type="ECO:0000256" key="1">
    <source>
        <dbReference type="ARBA" id="ARBA00000085"/>
    </source>
</evidence>
<evidence type="ECO:0000256" key="5">
    <source>
        <dbReference type="ARBA" id="ARBA00022741"/>
    </source>
</evidence>
<dbReference type="InterPro" id="IPR003594">
    <property type="entry name" value="HATPase_dom"/>
</dbReference>
<evidence type="ECO:0000256" key="9">
    <source>
        <dbReference type="SAM" id="Phobius"/>
    </source>
</evidence>
<keyword evidence="8" id="KW-0902">Two-component regulatory system</keyword>
<dbReference type="Gene3D" id="3.30.565.10">
    <property type="entry name" value="Histidine kinase-like ATPase, C-terminal domain"/>
    <property type="match status" value="1"/>
</dbReference>
<dbReference type="CDD" id="cd00075">
    <property type="entry name" value="HATPase"/>
    <property type="match status" value="1"/>
</dbReference>
<keyword evidence="9" id="KW-1133">Transmembrane helix</keyword>
<feature type="transmembrane region" description="Helical" evidence="9">
    <location>
        <begin position="12"/>
        <end position="32"/>
    </location>
</feature>
<name>A0A9C9EMC1_UNCW3</name>
<dbReference type="SMART" id="SM00387">
    <property type="entry name" value="HATPase_c"/>
    <property type="match status" value="1"/>
</dbReference>
<dbReference type="EC" id="2.7.13.3" evidence="2"/>
<keyword evidence="5" id="KW-0547">Nucleotide-binding</keyword>
<evidence type="ECO:0000256" key="8">
    <source>
        <dbReference type="ARBA" id="ARBA00023012"/>
    </source>
</evidence>
<dbReference type="InterPro" id="IPR004358">
    <property type="entry name" value="Sig_transdc_His_kin-like_C"/>
</dbReference>
<dbReference type="InterPro" id="IPR036890">
    <property type="entry name" value="HATPase_C_sf"/>
</dbReference>
<evidence type="ECO:0000256" key="4">
    <source>
        <dbReference type="ARBA" id="ARBA00022679"/>
    </source>
</evidence>
<dbReference type="PRINTS" id="PR00344">
    <property type="entry name" value="BCTRLSENSOR"/>
</dbReference>
<dbReference type="Gene3D" id="1.10.287.130">
    <property type="match status" value="1"/>
</dbReference>
<evidence type="ECO:0000259" key="10">
    <source>
        <dbReference type="PROSITE" id="PS50109"/>
    </source>
</evidence>
<evidence type="ECO:0000313" key="12">
    <source>
        <dbReference type="Proteomes" id="UP000885826"/>
    </source>
</evidence>
<dbReference type="GO" id="GO:0005524">
    <property type="term" value="F:ATP binding"/>
    <property type="evidence" value="ECO:0007669"/>
    <property type="project" value="UniProtKB-KW"/>
</dbReference>
<keyword evidence="9" id="KW-0472">Membrane</keyword>
<dbReference type="Pfam" id="PF02518">
    <property type="entry name" value="HATPase_c"/>
    <property type="match status" value="1"/>
</dbReference>
<evidence type="ECO:0000256" key="6">
    <source>
        <dbReference type="ARBA" id="ARBA00022777"/>
    </source>
</evidence>
<comment type="catalytic activity">
    <reaction evidence="1">
        <text>ATP + protein L-histidine = ADP + protein N-phospho-L-histidine.</text>
        <dbReference type="EC" id="2.7.13.3"/>
    </reaction>
</comment>
<dbReference type="Proteomes" id="UP000885826">
    <property type="component" value="Unassembled WGS sequence"/>
</dbReference>
<keyword evidence="4" id="KW-0808">Transferase</keyword>
<protein>
    <recommendedName>
        <fullName evidence="2">histidine kinase</fullName>
        <ecNumber evidence="2">2.7.13.3</ecNumber>
    </recommendedName>
</protein>
<dbReference type="CDD" id="cd00082">
    <property type="entry name" value="HisKA"/>
    <property type="match status" value="1"/>
</dbReference>
<dbReference type="PROSITE" id="PS50109">
    <property type="entry name" value="HIS_KIN"/>
    <property type="match status" value="1"/>
</dbReference>
<keyword evidence="3" id="KW-0597">Phosphoprotein</keyword>